<evidence type="ECO:0000256" key="1">
    <source>
        <dbReference type="ARBA" id="ARBA00003798"/>
    </source>
</evidence>
<feature type="region of interest" description="Disordered" evidence="12">
    <location>
        <begin position="101"/>
        <end position="136"/>
    </location>
</feature>
<gene>
    <name evidence="14" type="ORF">BHQ10_001375</name>
</gene>
<feature type="compositionally biased region" description="Basic and acidic residues" evidence="12">
    <location>
        <begin position="42"/>
        <end position="61"/>
    </location>
</feature>
<feature type="compositionally biased region" description="Polar residues" evidence="12">
    <location>
        <begin position="735"/>
        <end position="746"/>
    </location>
</feature>
<comment type="caution">
    <text evidence="14">The sequence shown here is derived from an EMBL/GenBank/DDBJ whole genome shotgun (WGS) entry which is preliminary data.</text>
</comment>
<evidence type="ECO:0000256" key="9">
    <source>
        <dbReference type="ARBA" id="ARBA00022777"/>
    </source>
</evidence>
<proteinExistence type="inferred from homology"/>
<keyword evidence="9" id="KW-0418">Kinase</keyword>
<evidence type="ECO:0000256" key="7">
    <source>
        <dbReference type="ARBA" id="ARBA00022679"/>
    </source>
</evidence>
<evidence type="ECO:0000256" key="3">
    <source>
        <dbReference type="ARBA" id="ARBA00011003"/>
    </source>
</evidence>
<dbReference type="OrthoDB" id="4054781at2759"/>
<dbReference type="Proteomes" id="UP000249363">
    <property type="component" value="Unassembled WGS sequence"/>
</dbReference>
<name>A0A364KP96_TALAM</name>
<feature type="region of interest" description="Disordered" evidence="12">
    <location>
        <begin position="595"/>
        <end position="628"/>
    </location>
</feature>
<dbReference type="GO" id="GO:0005730">
    <property type="term" value="C:nucleolus"/>
    <property type="evidence" value="ECO:0007669"/>
    <property type="project" value="UniProtKB-SubCell"/>
</dbReference>
<dbReference type="PANTHER" id="PTHR12755">
    <property type="entry name" value="CLEAVAGE/POLYADENYLATION FACTOR IA SUBUNIT CLP1P"/>
    <property type="match status" value="1"/>
</dbReference>
<dbReference type="STRING" id="1196081.A0A364KP96"/>
<evidence type="ECO:0000256" key="6">
    <source>
        <dbReference type="ARBA" id="ARBA00022552"/>
    </source>
</evidence>
<dbReference type="GeneID" id="63790592"/>
<evidence type="ECO:0000313" key="14">
    <source>
        <dbReference type="EMBL" id="RAO65363.1"/>
    </source>
</evidence>
<keyword evidence="8" id="KW-0547">Nucleotide-binding</keyword>
<dbReference type="EMBL" id="MIKG01000002">
    <property type="protein sequence ID" value="RAO65363.1"/>
    <property type="molecule type" value="Genomic_DNA"/>
</dbReference>
<accession>A0A364KP96</accession>
<dbReference type="FunFam" id="3.40.50.300:FF:001156">
    <property type="entry name" value="Polynucleotide 5-hydroxyl-kinase grc3"/>
    <property type="match status" value="1"/>
</dbReference>
<dbReference type="Pfam" id="PF16575">
    <property type="entry name" value="CLP1_P"/>
    <property type="match status" value="1"/>
</dbReference>
<keyword evidence="11" id="KW-0539">Nucleus</keyword>
<dbReference type="GO" id="GO:0051731">
    <property type="term" value="F:polynucleotide 5'-hydroxyl-kinase activity"/>
    <property type="evidence" value="ECO:0007669"/>
    <property type="project" value="InterPro"/>
</dbReference>
<keyword evidence="7" id="KW-0808">Transferase</keyword>
<comment type="subcellular location">
    <subcellularLocation>
        <location evidence="2">Nucleus</location>
        <location evidence="2">Nucleolus</location>
    </subcellularLocation>
</comment>
<dbReference type="InterPro" id="IPR032319">
    <property type="entry name" value="CLP1_P"/>
</dbReference>
<keyword evidence="15" id="KW-1185">Reference proteome</keyword>
<comment type="function">
    <text evidence="1">Polynucleotide 5'-kinase involved in rRNA processing.</text>
</comment>
<dbReference type="InterPro" id="IPR045116">
    <property type="entry name" value="Clp1/Grc3"/>
</dbReference>
<evidence type="ECO:0000256" key="12">
    <source>
        <dbReference type="SAM" id="MobiDB-lite"/>
    </source>
</evidence>
<feature type="region of interest" description="Disordered" evidence="12">
    <location>
        <begin position="1"/>
        <end position="69"/>
    </location>
</feature>
<feature type="compositionally biased region" description="Basic and acidic residues" evidence="12">
    <location>
        <begin position="101"/>
        <end position="110"/>
    </location>
</feature>
<evidence type="ECO:0000256" key="5">
    <source>
        <dbReference type="ARBA" id="ARBA00019824"/>
    </source>
</evidence>
<dbReference type="GO" id="GO:0000448">
    <property type="term" value="P:cleavage in ITS2 between 5.8S rRNA and LSU-rRNA of tricistronic rRNA transcript (SSU-rRNA, 5.8S rRNA, LSU-rRNA)"/>
    <property type="evidence" value="ECO:0007669"/>
    <property type="project" value="TreeGrafter"/>
</dbReference>
<dbReference type="PANTHER" id="PTHR12755:SF3">
    <property type="entry name" value="POLYNUCLEOTIDE 5'-HYDROXYL-KINASE NOL9"/>
    <property type="match status" value="1"/>
</dbReference>
<dbReference type="RefSeq" id="XP_040729880.1">
    <property type="nucleotide sequence ID" value="XM_040873404.1"/>
</dbReference>
<dbReference type="GO" id="GO:0005524">
    <property type="term" value="F:ATP binding"/>
    <property type="evidence" value="ECO:0007669"/>
    <property type="project" value="UniProtKB-KW"/>
</dbReference>
<comment type="similarity">
    <text evidence="3">Belongs to the Clp1 family. NOL9/GRC3 subfamily.</text>
</comment>
<feature type="compositionally biased region" description="Basic and acidic residues" evidence="12">
    <location>
        <begin position="748"/>
        <end position="762"/>
    </location>
</feature>
<dbReference type="AlphaFoldDB" id="A0A364KP96"/>
<dbReference type="InterPro" id="IPR027417">
    <property type="entry name" value="P-loop_NTPase"/>
</dbReference>
<feature type="compositionally biased region" description="Acidic residues" evidence="12">
    <location>
        <begin position="604"/>
        <end position="614"/>
    </location>
</feature>
<evidence type="ECO:0000256" key="8">
    <source>
        <dbReference type="ARBA" id="ARBA00022741"/>
    </source>
</evidence>
<feature type="domain" description="Clp1 P-loop" evidence="13">
    <location>
        <begin position="316"/>
        <end position="516"/>
    </location>
</feature>
<evidence type="ECO:0000256" key="2">
    <source>
        <dbReference type="ARBA" id="ARBA00004604"/>
    </source>
</evidence>
<protein>
    <recommendedName>
        <fullName evidence="5">Polynucleotide 5'-hydroxyl-kinase GRC3</fullName>
    </recommendedName>
    <alternativeName>
        <fullName evidence="4">Polynucleotide 5'-hydroxyl-kinase grc3</fullName>
    </alternativeName>
</protein>
<evidence type="ECO:0000256" key="11">
    <source>
        <dbReference type="ARBA" id="ARBA00023242"/>
    </source>
</evidence>
<organism evidence="14 15">
    <name type="scientific">Talaromyces amestolkiae</name>
    <dbReference type="NCBI Taxonomy" id="1196081"/>
    <lineage>
        <taxon>Eukaryota</taxon>
        <taxon>Fungi</taxon>
        <taxon>Dikarya</taxon>
        <taxon>Ascomycota</taxon>
        <taxon>Pezizomycotina</taxon>
        <taxon>Eurotiomycetes</taxon>
        <taxon>Eurotiomycetidae</taxon>
        <taxon>Eurotiales</taxon>
        <taxon>Trichocomaceae</taxon>
        <taxon>Talaromyces</taxon>
        <taxon>Talaromyces sect. Talaromyces</taxon>
    </lineage>
</organism>
<keyword evidence="6" id="KW-0698">rRNA processing</keyword>
<evidence type="ECO:0000259" key="13">
    <source>
        <dbReference type="Pfam" id="PF16575"/>
    </source>
</evidence>
<feature type="compositionally biased region" description="Low complexity" evidence="12">
    <location>
        <begin position="8"/>
        <end position="33"/>
    </location>
</feature>
<evidence type="ECO:0000313" key="15">
    <source>
        <dbReference type="Proteomes" id="UP000249363"/>
    </source>
</evidence>
<evidence type="ECO:0000256" key="4">
    <source>
        <dbReference type="ARBA" id="ARBA00018706"/>
    </source>
</evidence>
<feature type="compositionally biased region" description="Acidic residues" evidence="12">
    <location>
        <begin position="115"/>
        <end position="124"/>
    </location>
</feature>
<sequence>MKRKADKQQSSAPRSAVSAVAARRARQHQLQVASSHGNAPIDNKEAEPPAKKARPSPDRSLKHAAPSNVVRANGNRLAAPVKAVSADLAFELSSIDATEALKSETSEDGKIVAGDENDDEEEDTDARNNADHATPSRIHSTAENFTLSRNKLRRSDIVYSDEHMLCVRLKEKTTLVLIGIYDIWVKRGVISLMGAKLHPSTETYRVYAPSTHSLPVIKCVSGVEGFAEIELQSCSSDLQGLKELSPHYSRIWNSSRTVGDSATLGGSFQRSFSILYTSSDDPLNRPLRPLHLEKKWSTTIKSLSRRAHSLRALICGPKGAGKSTFGRYLLNHLLTPAPDGSSDNLNGIAFLDLDPGQPEFVPMGNIYLAHLREPCFGPPFSHPNLNNSRYGKVIRCHHIGATSPKEDPDNYASAIMNLLDQYRVLTATYPRCPLIINFPGWIFGLGLEIATWIIRSAGLSDVVYMSEKGPTEVIEPLRHAALEAGVSLTTLPSQPVDMVTRSSAQLRSMQMQSYFHMTQSEGLLDSFWNESPLIHSKPIHVNYSGPQPGIAGIMVLGNHYSPQVLRDILDGSIVAVVAIENASAIPNYSEIKAKLDGDSRAEEQTDAMAEDQSEDNEKPNVDELSANGNQRVKDFLNDSITRCQKSGLPYLVWGAGSSTPLDPKASRSLGLAFVRSIDVSAQRLELISPIPGSSIRDAINQGQSLVLVRGMIDSPDWAFSEEYYAARNAEQDFITQISSTNKSTAKSRGKEDDETKREQNEQLRRLQERVRAASKMPYLKVIEDASALHQNEGRQENGTWRLRKKVYISSDSELD</sequence>
<keyword evidence="10" id="KW-0067">ATP-binding</keyword>
<reference evidence="14 15" key="1">
    <citation type="journal article" date="2017" name="Biotechnol. Biofuels">
        <title>Differential beta-glucosidase expression as a function of carbon source availability in Talaromyces amestolkiae: a genomic and proteomic approach.</title>
        <authorList>
            <person name="de Eugenio L.I."/>
            <person name="Mendez-Liter J.A."/>
            <person name="Nieto-Dominguez M."/>
            <person name="Alonso L."/>
            <person name="Gil-Munoz J."/>
            <person name="Barriuso J."/>
            <person name="Prieto A."/>
            <person name="Martinez M.J."/>
        </authorList>
    </citation>
    <scope>NUCLEOTIDE SEQUENCE [LARGE SCALE GENOMIC DNA]</scope>
    <source>
        <strain evidence="14 15">CIB</strain>
    </source>
</reference>
<dbReference type="SUPFAM" id="SSF52540">
    <property type="entry name" value="P-loop containing nucleoside triphosphate hydrolases"/>
    <property type="match status" value="1"/>
</dbReference>
<evidence type="ECO:0000256" key="10">
    <source>
        <dbReference type="ARBA" id="ARBA00022840"/>
    </source>
</evidence>
<dbReference type="Gene3D" id="3.40.50.300">
    <property type="entry name" value="P-loop containing nucleotide triphosphate hydrolases"/>
    <property type="match status" value="1"/>
</dbReference>
<feature type="region of interest" description="Disordered" evidence="12">
    <location>
        <begin position="735"/>
        <end position="762"/>
    </location>
</feature>